<name>A0ABS6Y1A6_9FLAO</name>
<sequence>MDIQISYSLFTDSVSKQLKKLQIKFEKEEVKLIQELAFSVMNLKFHEIISDLEADKMLAKIHKKLLKHLDKHNVAQADA</sequence>
<dbReference type="RefSeq" id="WP_219319186.1">
    <property type="nucleotide sequence ID" value="NZ_JAHWYN010000034.1"/>
</dbReference>
<organism evidence="1 2">
    <name type="scientific">Flavobacterium taihuense</name>
    <dbReference type="NCBI Taxonomy" id="2857508"/>
    <lineage>
        <taxon>Bacteria</taxon>
        <taxon>Pseudomonadati</taxon>
        <taxon>Bacteroidota</taxon>
        <taxon>Flavobacteriia</taxon>
        <taxon>Flavobacteriales</taxon>
        <taxon>Flavobacteriaceae</taxon>
        <taxon>Flavobacterium</taxon>
    </lineage>
</organism>
<gene>
    <name evidence="1" type="ORF">KZH69_19720</name>
</gene>
<accession>A0ABS6Y1A6</accession>
<reference evidence="1 2" key="1">
    <citation type="submission" date="2021-07" db="EMBL/GenBank/DDBJ databases">
        <title>Flavobacterium sp. nov. isolated from sediment on the Taihu Lake.</title>
        <authorList>
            <person name="Qu J.-H."/>
        </authorList>
    </citation>
    <scope>NUCLEOTIDE SEQUENCE [LARGE SCALE GENOMIC DNA]</scope>
    <source>
        <strain evidence="1 2">NAS39</strain>
    </source>
</reference>
<dbReference type="Proteomes" id="UP000812031">
    <property type="component" value="Unassembled WGS sequence"/>
</dbReference>
<evidence type="ECO:0000313" key="2">
    <source>
        <dbReference type="Proteomes" id="UP000812031"/>
    </source>
</evidence>
<keyword evidence="2" id="KW-1185">Reference proteome</keyword>
<evidence type="ECO:0000313" key="1">
    <source>
        <dbReference type="EMBL" id="MBW4362714.1"/>
    </source>
</evidence>
<comment type="caution">
    <text evidence="1">The sequence shown here is derived from an EMBL/GenBank/DDBJ whole genome shotgun (WGS) entry which is preliminary data.</text>
</comment>
<dbReference type="EMBL" id="JAHWYN010000034">
    <property type="protein sequence ID" value="MBW4362714.1"/>
    <property type="molecule type" value="Genomic_DNA"/>
</dbReference>
<protein>
    <submittedName>
        <fullName evidence="1">Uncharacterized protein</fullName>
    </submittedName>
</protein>
<proteinExistence type="predicted"/>